<dbReference type="PANTHER" id="PTHR13680:SF5">
    <property type="entry name" value="CDGSH IRON-SULFUR DOMAIN-CONTAINING PROTEIN 1"/>
    <property type="match status" value="1"/>
</dbReference>
<gene>
    <name evidence="9" type="primary">Acey_s0035.g3135</name>
    <name evidence="9" type="ORF">Y032_0035g3135</name>
</gene>
<dbReference type="PANTHER" id="PTHR13680">
    <property type="entry name" value="CDGSH IRON-SULFUR DOMAIN-CONTAINING PROTEIN 1"/>
    <property type="match status" value="1"/>
</dbReference>
<dbReference type="GO" id="GO:0051537">
    <property type="term" value="F:2 iron, 2 sulfur cluster binding"/>
    <property type="evidence" value="ECO:0007669"/>
    <property type="project" value="UniProtKB-KW"/>
</dbReference>
<organism evidence="9 10">
    <name type="scientific">Ancylostoma ceylanicum</name>
    <dbReference type="NCBI Taxonomy" id="53326"/>
    <lineage>
        <taxon>Eukaryota</taxon>
        <taxon>Metazoa</taxon>
        <taxon>Ecdysozoa</taxon>
        <taxon>Nematoda</taxon>
        <taxon>Chromadorea</taxon>
        <taxon>Rhabditida</taxon>
        <taxon>Rhabditina</taxon>
        <taxon>Rhabditomorpha</taxon>
        <taxon>Strongyloidea</taxon>
        <taxon>Ancylostomatidae</taxon>
        <taxon>Ancylostomatinae</taxon>
        <taxon>Ancylostoma</taxon>
    </lineage>
</organism>
<evidence type="ECO:0000259" key="8">
    <source>
        <dbReference type="SMART" id="SM00704"/>
    </source>
</evidence>
<dbReference type="InterPro" id="IPR045131">
    <property type="entry name" value="CISD1/2"/>
</dbReference>
<evidence type="ECO:0000256" key="6">
    <source>
        <dbReference type="ARBA" id="ARBA00034078"/>
    </source>
</evidence>
<dbReference type="Proteomes" id="UP000024635">
    <property type="component" value="Unassembled WGS sequence"/>
</dbReference>
<keyword evidence="7" id="KW-0472">Membrane</keyword>
<accession>A0A016UNN2</accession>
<keyword evidence="10" id="KW-1185">Reference proteome</keyword>
<protein>
    <recommendedName>
        <fullName evidence="8">Iron-binding zinc finger CDGSH type domain-containing protein</fullName>
    </recommendedName>
</protein>
<reference evidence="10" key="1">
    <citation type="journal article" date="2015" name="Nat. Genet.">
        <title>The genome and transcriptome of the zoonotic hookworm Ancylostoma ceylanicum identify infection-specific gene families.</title>
        <authorList>
            <person name="Schwarz E.M."/>
            <person name="Hu Y."/>
            <person name="Antoshechkin I."/>
            <person name="Miller M.M."/>
            <person name="Sternberg P.W."/>
            <person name="Aroian R.V."/>
        </authorList>
    </citation>
    <scope>NUCLEOTIDE SEQUENCE</scope>
    <source>
        <strain evidence="10">HY135</strain>
    </source>
</reference>
<evidence type="ECO:0000256" key="4">
    <source>
        <dbReference type="ARBA" id="ARBA00023004"/>
    </source>
</evidence>
<keyword evidence="7" id="KW-0812">Transmembrane</keyword>
<dbReference type="Pfam" id="PF09360">
    <property type="entry name" value="zf-CDGSH"/>
    <property type="match status" value="1"/>
</dbReference>
<keyword evidence="3" id="KW-0479">Metal-binding</keyword>
<sequence length="118" mass="12940">MACQQTTQCHSSSCFLYAAGLVLGGAAIGYFIGFKNGTKKARMNTKIQLGNATVIDAVDAKDIGEQKGFCRCWKSEKFPYCDGAHVKHNQETGDNVGPLVVKGIEMQLCKYRNAKRMK</sequence>
<feature type="domain" description="Iron-binding zinc finger CDGSH type" evidence="8">
    <location>
        <begin position="53"/>
        <end position="91"/>
    </location>
</feature>
<evidence type="ECO:0000256" key="2">
    <source>
        <dbReference type="ARBA" id="ARBA00022714"/>
    </source>
</evidence>
<comment type="caution">
    <text evidence="9">The sequence shown here is derived from an EMBL/GenBank/DDBJ whole genome shotgun (WGS) entry which is preliminary data.</text>
</comment>
<keyword evidence="4" id="KW-0408">Iron</keyword>
<evidence type="ECO:0000313" key="9">
    <source>
        <dbReference type="EMBL" id="EYC16078.1"/>
    </source>
</evidence>
<feature type="transmembrane region" description="Helical" evidence="7">
    <location>
        <begin position="15"/>
        <end position="34"/>
    </location>
</feature>
<dbReference type="GO" id="GO:0010506">
    <property type="term" value="P:regulation of autophagy"/>
    <property type="evidence" value="ECO:0007669"/>
    <property type="project" value="InterPro"/>
</dbReference>
<evidence type="ECO:0000313" key="10">
    <source>
        <dbReference type="Proteomes" id="UP000024635"/>
    </source>
</evidence>
<dbReference type="Gene3D" id="3.40.5.90">
    <property type="entry name" value="CDGSH iron-sulfur domain, mitoNEET-type"/>
    <property type="match status" value="1"/>
</dbReference>
<dbReference type="OrthoDB" id="449252at2759"/>
<dbReference type="InterPro" id="IPR018967">
    <property type="entry name" value="FeS-contain_CDGSH-typ"/>
</dbReference>
<dbReference type="SMART" id="SM00704">
    <property type="entry name" value="ZnF_CDGSH"/>
    <property type="match status" value="1"/>
</dbReference>
<dbReference type="FunFam" id="3.40.5.90:FF:000001">
    <property type="entry name" value="CDGSH iron-sulfur domain-containing protein 1"/>
    <property type="match status" value="1"/>
</dbReference>
<dbReference type="EMBL" id="JARK01001371">
    <property type="protein sequence ID" value="EYC16078.1"/>
    <property type="molecule type" value="Genomic_DNA"/>
</dbReference>
<dbReference type="AlphaFoldDB" id="A0A016UNN2"/>
<dbReference type="InterPro" id="IPR042216">
    <property type="entry name" value="MitoNEET_CISD"/>
</dbReference>
<proteinExistence type="inferred from homology"/>
<comment type="similarity">
    <text evidence="1">Belongs to the CISD protein family. CISD2 subfamily.</text>
</comment>
<name>A0A016UNN2_9BILA</name>
<keyword evidence="2" id="KW-0001">2Fe-2S</keyword>
<dbReference type="GO" id="GO:0046872">
    <property type="term" value="F:metal ion binding"/>
    <property type="evidence" value="ECO:0007669"/>
    <property type="project" value="UniProtKB-KW"/>
</dbReference>
<evidence type="ECO:0000256" key="7">
    <source>
        <dbReference type="SAM" id="Phobius"/>
    </source>
</evidence>
<evidence type="ECO:0000256" key="5">
    <source>
        <dbReference type="ARBA" id="ARBA00023014"/>
    </source>
</evidence>
<dbReference type="GO" id="GO:0005741">
    <property type="term" value="C:mitochondrial outer membrane"/>
    <property type="evidence" value="ECO:0007669"/>
    <property type="project" value="TreeGrafter"/>
</dbReference>
<evidence type="ECO:0000256" key="3">
    <source>
        <dbReference type="ARBA" id="ARBA00022723"/>
    </source>
</evidence>
<evidence type="ECO:0000256" key="1">
    <source>
        <dbReference type="ARBA" id="ARBA00008624"/>
    </source>
</evidence>
<keyword evidence="5" id="KW-0411">Iron-sulfur</keyword>
<comment type="cofactor">
    <cofactor evidence="6">
        <name>[2Fe-2S] cluster</name>
        <dbReference type="ChEBI" id="CHEBI:190135"/>
    </cofactor>
</comment>
<dbReference type="STRING" id="53326.A0A016UNN2"/>
<keyword evidence="7" id="KW-1133">Transmembrane helix</keyword>